<accession>A0A200QW96</accession>
<evidence type="ECO:0000313" key="6">
    <source>
        <dbReference type="EMBL" id="OVA14734.1"/>
    </source>
</evidence>
<proteinExistence type="predicted"/>
<evidence type="ECO:0000256" key="3">
    <source>
        <dbReference type="ARBA" id="ARBA00022837"/>
    </source>
</evidence>
<dbReference type="Pfam" id="PF13499">
    <property type="entry name" value="EF-hand_7"/>
    <property type="match status" value="1"/>
</dbReference>
<dbReference type="STRING" id="56857.A0A200QW96"/>
<feature type="domain" description="EF-hand" evidence="5">
    <location>
        <begin position="184"/>
        <end position="219"/>
    </location>
</feature>
<keyword evidence="4" id="KW-0732">Signal</keyword>
<dbReference type="EMBL" id="MVGT01001025">
    <property type="protein sequence ID" value="OVA14734.1"/>
    <property type="molecule type" value="Genomic_DNA"/>
</dbReference>
<evidence type="ECO:0000256" key="2">
    <source>
        <dbReference type="ARBA" id="ARBA00022737"/>
    </source>
</evidence>
<sequence>MKPAVVYPVLATAFLLFLTFSPKPQKGHHGYLRLGHGLNRKHAQFDPLVEKWERSHMEEGWNENEHNLEQYLNSSAPDWESNPFSGVIVDEDPEEYFSEKGQININGRLLVLFPWLDRSPKDGFLSLEELEAWNVWRATNRLNERTLRKMLEHDKDRNHAITFDEYLPHLSDDTSRDITDKTHGQAGWWKEQFLNADVDGNSRLNFTEFNDFLHPEESNNEKIQLWLVKEKIQGMDNDKDGKLNFIEFHDRAYDIYKNYIEFENDGDDLPSAEEKFAELDMNMDKYLTVEELRPLTHHLNPGELSYAKYYTKYLIQQADDDRDGKLTLDEMLNHPHIFYSTVVQDSEFEDDDDLHDELR</sequence>
<dbReference type="FunCoup" id="A0A200QW96">
    <property type="interactions" value="839"/>
</dbReference>
<dbReference type="AlphaFoldDB" id="A0A200QW96"/>
<dbReference type="PROSITE" id="PS00018">
    <property type="entry name" value="EF_HAND_1"/>
    <property type="match status" value="4"/>
</dbReference>
<name>A0A200QW96_MACCD</name>
<organism evidence="6 7">
    <name type="scientific">Macleaya cordata</name>
    <name type="common">Five-seeded plume-poppy</name>
    <name type="synonym">Bocconia cordata</name>
    <dbReference type="NCBI Taxonomy" id="56857"/>
    <lineage>
        <taxon>Eukaryota</taxon>
        <taxon>Viridiplantae</taxon>
        <taxon>Streptophyta</taxon>
        <taxon>Embryophyta</taxon>
        <taxon>Tracheophyta</taxon>
        <taxon>Spermatophyta</taxon>
        <taxon>Magnoliopsida</taxon>
        <taxon>Ranunculales</taxon>
        <taxon>Papaveraceae</taxon>
        <taxon>Papaveroideae</taxon>
        <taxon>Macleaya</taxon>
    </lineage>
</organism>
<keyword evidence="3" id="KW-0106">Calcium</keyword>
<gene>
    <name evidence="6" type="ORF">BVC80_1819g53</name>
</gene>
<feature type="signal peptide" evidence="4">
    <location>
        <begin position="1"/>
        <end position="27"/>
    </location>
</feature>
<dbReference type="SUPFAM" id="SSF47473">
    <property type="entry name" value="EF-hand"/>
    <property type="match status" value="2"/>
</dbReference>
<reference evidence="6 7" key="1">
    <citation type="journal article" date="2017" name="Mol. Plant">
        <title>The Genome of Medicinal Plant Macleaya cordata Provides New Insights into Benzylisoquinoline Alkaloids Metabolism.</title>
        <authorList>
            <person name="Liu X."/>
            <person name="Liu Y."/>
            <person name="Huang P."/>
            <person name="Ma Y."/>
            <person name="Qing Z."/>
            <person name="Tang Q."/>
            <person name="Cao H."/>
            <person name="Cheng P."/>
            <person name="Zheng Y."/>
            <person name="Yuan Z."/>
            <person name="Zhou Y."/>
            <person name="Liu J."/>
            <person name="Tang Z."/>
            <person name="Zhuo Y."/>
            <person name="Zhang Y."/>
            <person name="Yu L."/>
            <person name="Huang J."/>
            <person name="Yang P."/>
            <person name="Peng Q."/>
            <person name="Zhang J."/>
            <person name="Jiang W."/>
            <person name="Zhang Z."/>
            <person name="Lin K."/>
            <person name="Ro D.K."/>
            <person name="Chen X."/>
            <person name="Xiong X."/>
            <person name="Shang Y."/>
            <person name="Huang S."/>
            <person name="Zeng J."/>
        </authorList>
    </citation>
    <scope>NUCLEOTIDE SEQUENCE [LARGE SCALE GENOMIC DNA]</scope>
    <source>
        <strain evidence="7">cv. BLH2017</strain>
        <tissue evidence="6">Root</tissue>
    </source>
</reference>
<comment type="caution">
    <text evidence="6">The sequence shown here is derived from an EMBL/GenBank/DDBJ whole genome shotgun (WGS) entry which is preliminary data.</text>
</comment>
<dbReference type="PANTHER" id="PTHR10827">
    <property type="entry name" value="RETICULOCALBIN"/>
    <property type="match status" value="1"/>
</dbReference>
<dbReference type="OrthoDB" id="293868at2759"/>
<evidence type="ECO:0000259" key="5">
    <source>
        <dbReference type="PROSITE" id="PS50222"/>
    </source>
</evidence>
<dbReference type="SMART" id="SM00054">
    <property type="entry name" value="EFh"/>
    <property type="match status" value="5"/>
</dbReference>
<dbReference type="Proteomes" id="UP000195402">
    <property type="component" value="Unassembled WGS sequence"/>
</dbReference>
<dbReference type="PANTHER" id="PTHR10827:SF98">
    <property type="entry name" value="45 KDA CALCIUM-BINDING PROTEIN"/>
    <property type="match status" value="1"/>
</dbReference>
<dbReference type="InParanoid" id="A0A200QW96"/>
<keyword evidence="2" id="KW-0677">Repeat</keyword>
<dbReference type="Gene3D" id="1.10.238.10">
    <property type="entry name" value="EF-hand"/>
    <property type="match status" value="2"/>
</dbReference>
<evidence type="ECO:0000256" key="4">
    <source>
        <dbReference type="SAM" id="SignalP"/>
    </source>
</evidence>
<evidence type="ECO:0000256" key="1">
    <source>
        <dbReference type="ARBA" id="ARBA00022723"/>
    </source>
</evidence>
<protein>
    <submittedName>
        <fullName evidence="6">EF-hand domain</fullName>
    </submittedName>
</protein>
<dbReference type="OMA" id="FEADVDH"/>
<keyword evidence="7" id="KW-1185">Reference proteome</keyword>
<keyword evidence="1" id="KW-0479">Metal-binding</keyword>
<evidence type="ECO:0000313" key="7">
    <source>
        <dbReference type="Proteomes" id="UP000195402"/>
    </source>
</evidence>
<dbReference type="InterPro" id="IPR018247">
    <property type="entry name" value="EF_Hand_1_Ca_BS"/>
</dbReference>
<dbReference type="GO" id="GO:0005509">
    <property type="term" value="F:calcium ion binding"/>
    <property type="evidence" value="ECO:0007669"/>
    <property type="project" value="InterPro"/>
</dbReference>
<dbReference type="GO" id="GO:0005783">
    <property type="term" value="C:endoplasmic reticulum"/>
    <property type="evidence" value="ECO:0007669"/>
    <property type="project" value="TreeGrafter"/>
</dbReference>
<dbReference type="InterPro" id="IPR011992">
    <property type="entry name" value="EF-hand-dom_pair"/>
</dbReference>
<dbReference type="PROSITE" id="PS50222">
    <property type="entry name" value="EF_HAND_2"/>
    <property type="match status" value="2"/>
</dbReference>
<feature type="domain" description="EF-hand" evidence="5">
    <location>
        <begin position="267"/>
        <end position="302"/>
    </location>
</feature>
<feature type="chain" id="PRO_5013120663" evidence="4">
    <location>
        <begin position="28"/>
        <end position="359"/>
    </location>
</feature>
<dbReference type="InterPro" id="IPR002048">
    <property type="entry name" value="EF_hand_dom"/>
</dbReference>